<comment type="catalytic activity">
    <reaction evidence="9 14">
        <text>L-seryl-[protein] + ATP = O-phospho-L-seryl-[protein] + ADP + H(+)</text>
        <dbReference type="Rhea" id="RHEA:17989"/>
        <dbReference type="Rhea" id="RHEA-COMP:9863"/>
        <dbReference type="Rhea" id="RHEA-COMP:11604"/>
        <dbReference type="ChEBI" id="CHEBI:15378"/>
        <dbReference type="ChEBI" id="CHEBI:29999"/>
        <dbReference type="ChEBI" id="CHEBI:30616"/>
        <dbReference type="ChEBI" id="CHEBI:83421"/>
        <dbReference type="ChEBI" id="CHEBI:456216"/>
        <dbReference type="EC" id="2.7.11.1"/>
    </reaction>
</comment>
<dbReference type="EC" id="2.7.11.1" evidence="1 14"/>
<feature type="domain" description="Protein kinase" evidence="15">
    <location>
        <begin position="96"/>
        <end position="351"/>
    </location>
</feature>
<evidence type="ECO:0000313" key="17">
    <source>
        <dbReference type="Proteomes" id="UP000093000"/>
    </source>
</evidence>
<dbReference type="FunFam" id="1.10.510.10:FF:000235">
    <property type="entry name" value="Serine/threonine-protein kinase ark1"/>
    <property type="match status" value="1"/>
</dbReference>
<dbReference type="GO" id="GO:0032133">
    <property type="term" value="C:chromosome passenger complex"/>
    <property type="evidence" value="ECO:0007669"/>
    <property type="project" value="UniProtKB-ARBA"/>
</dbReference>
<evidence type="ECO:0000256" key="5">
    <source>
        <dbReference type="ARBA" id="ARBA00022741"/>
    </source>
</evidence>
<dbReference type="InterPro" id="IPR017441">
    <property type="entry name" value="Protein_kinase_ATP_BS"/>
</dbReference>
<feature type="binding site" evidence="11">
    <location>
        <begin position="174"/>
        <end position="176"/>
    </location>
    <ligand>
        <name>ATP</name>
        <dbReference type="ChEBI" id="CHEBI:30616"/>
    </ligand>
</feature>
<evidence type="ECO:0000256" key="8">
    <source>
        <dbReference type="ARBA" id="ARBA00047899"/>
    </source>
</evidence>
<evidence type="ECO:0000256" key="6">
    <source>
        <dbReference type="ARBA" id="ARBA00022777"/>
    </source>
</evidence>
<reference evidence="16 17" key="1">
    <citation type="submission" date="2016-03" db="EMBL/GenBank/DDBJ databases">
        <title>Choanephora cucurbitarum.</title>
        <authorList>
            <person name="Min B."/>
            <person name="Park H."/>
            <person name="Park J.-H."/>
            <person name="Shin H.-D."/>
            <person name="Choi I.-G."/>
        </authorList>
    </citation>
    <scope>NUCLEOTIDE SEQUENCE [LARGE SCALE GENOMIC DNA]</scope>
    <source>
        <strain evidence="16 17">KUS-F28377</strain>
    </source>
</reference>
<feature type="active site" description="Proton acceptor" evidence="10">
    <location>
        <position position="219"/>
    </location>
</feature>
<comment type="caution">
    <text evidence="16">The sequence shown here is derived from an EMBL/GenBank/DDBJ whole genome shotgun (WGS) entry which is preliminary data.</text>
</comment>
<dbReference type="GO" id="GO:0032465">
    <property type="term" value="P:regulation of cytokinesis"/>
    <property type="evidence" value="ECO:0007669"/>
    <property type="project" value="UniProtKB-ARBA"/>
</dbReference>
<dbReference type="InterPro" id="IPR011009">
    <property type="entry name" value="Kinase-like_dom_sf"/>
</dbReference>
<dbReference type="STRING" id="101091.A0A1C7MY27"/>
<evidence type="ECO:0000256" key="13">
    <source>
        <dbReference type="PROSITE-ProRule" id="PRU10141"/>
    </source>
</evidence>
<evidence type="ECO:0000256" key="3">
    <source>
        <dbReference type="ARBA" id="ARBA00022527"/>
    </source>
</evidence>
<evidence type="ECO:0000259" key="15">
    <source>
        <dbReference type="PROSITE" id="PS50011"/>
    </source>
</evidence>
<dbReference type="Gene3D" id="1.10.510.10">
    <property type="entry name" value="Transferase(Phosphotransferase) domain 1"/>
    <property type="match status" value="1"/>
</dbReference>
<dbReference type="SMART" id="SM00220">
    <property type="entry name" value="S_TKc"/>
    <property type="match status" value="1"/>
</dbReference>
<evidence type="ECO:0000256" key="10">
    <source>
        <dbReference type="PIRSR" id="PIRSR630616-1"/>
    </source>
</evidence>
<dbReference type="GO" id="GO:0051233">
    <property type="term" value="C:spindle midzone"/>
    <property type="evidence" value="ECO:0007669"/>
    <property type="project" value="UniProtKB-ARBA"/>
</dbReference>
<dbReference type="Proteomes" id="UP000093000">
    <property type="component" value="Unassembled WGS sequence"/>
</dbReference>
<evidence type="ECO:0000256" key="2">
    <source>
        <dbReference type="ARBA" id="ARBA00021157"/>
    </source>
</evidence>
<evidence type="ECO:0000256" key="4">
    <source>
        <dbReference type="ARBA" id="ARBA00022679"/>
    </source>
</evidence>
<dbReference type="GO" id="GO:0000776">
    <property type="term" value="C:kinetochore"/>
    <property type="evidence" value="ECO:0007669"/>
    <property type="project" value="UniProtKB-ARBA"/>
</dbReference>
<evidence type="ECO:0000256" key="7">
    <source>
        <dbReference type="ARBA" id="ARBA00022840"/>
    </source>
</evidence>
<keyword evidence="4 14" id="KW-0808">Transferase</keyword>
<sequence>MQNKEEDFNYVDYTPRRAINSTSRIPTTPNKLTLAKYRRSYFYQQLAKQDHHELDFMDSPAVRRHFGISETVAVLDDKPPSVHLPQRTTPWTIQDFVVGEHLGKGKFGSVYKAQEVNSGQIVALKILKKKELEQHKVEPFIKREIEIQGHLNHPTITRLYGYFHDQEQIYLVLEYAGDKDLYSCLETHGVFTETEAANSIVEIANGLAYMHQLGVFHRDIKLENSNDDGTLKIADFGWAVYDPNPRRNTFCGTLDYLPPEMIQRQSHGATVDIWALGILCYELLVGQAPFEDPKDRLEQEGHEATYRRIVEARITFPPDLSDGARQFILKCLQKNPSQRISMASVAYDPWIQSNKRID</sequence>
<comment type="similarity">
    <text evidence="14">Belongs to the protein kinase superfamily. Ser/Thr protein kinase family. Aurora subfamily.</text>
</comment>
<dbReference type="GO" id="GO:0004674">
    <property type="term" value="F:protein serine/threonine kinase activity"/>
    <property type="evidence" value="ECO:0007669"/>
    <property type="project" value="UniProtKB-KW"/>
</dbReference>
<evidence type="ECO:0000313" key="16">
    <source>
        <dbReference type="EMBL" id="OBZ81712.1"/>
    </source>
</evidence>
<evidence type="ECO:0000256" key="12">
    <source>
        <dbReference type="PIRSR" id="PIRSR630616-3"/>
    </source>
</evidence>
<dbReference type="CDD" id="cd14007">
    <property type="entry name" value="STKc_Aurora"/>
    <property type="match status" value="1"/>
</dbReference>
<dbReference type="GO" id="GO:0090266">
    <property type="term" value="P:regulation of mitotic cell cycle spindle assembly checkpoint"/>
    <property type="evidence" value="ECO:0007669"/>
    <property type="project" value="UniProtKB-ARBA"/>
</dbReference>
<dbReference type="OrthoDB" id="377346at2759"/>
<feature type="binding site" evidence="11">
    <location>
        <position position="106"/>
    </location>
    <ligand>
        <name>ATP</name>
        <dbReference type="ChEBI" id="CHEBI:30616"/>
    </ligand>
</feature>
<dbReference type="EMBL" id="LUGH01001083">
    <property type="protein sequence ID" value="OBZ81712.1"/>
    <property type="molecule type" value="Genomic_DNA"/>
</dbReference>
<feature type="binding site" evidence="11 13">
    <location>
        <position position="125"/>
    </location>
    <ligand>
        <name>ATP</name>
        <dbReference type="ChEBI" id="CHEBI:30616"/>
    </ligand>
</feature>
<comment type="catalytic activity">
    <reaction evidence="8 14">
        <text>L-threonyl-[protein] + ATP = O-phospho-L-threonyl-[protein] + ADP + H(+)</text>
        <dbReference type="Rhea" id="RHEA:46608"/>
        <dbReference type="Rhea" id="RHEA-COMP:11060"/>
        <dbReference type="Rhea" id="RHEA-COMP:11605"/>
        <dbReference type="ChEBI" id="CHEBI:15378"/>
        <dbReference type="ChEBI" id="CHEBI:30013"/>
        <dbReference type="ChEBI" id="CHEBI:30616"/>
        <dbReference type="ChEBI" id="CHEBI:61977"/>
        <dbReference type="ChEBI" id="CHEBI:456216"/>
        <dbReference type="EC" id="2.7.11.1"/>
    </reaction>
</comment>
<keyword evidence="7 11" id="KW-0067">ATP-binding</keyword>
<dbReference type="GO" id="GO:0072479">
    <property type="term" value="P:response to mitotic cell cycle spindle assembly checkpoint signaling"/>
    <property type="evidence" value="ECO:0007669"/>
    <property type="project" value="UniProtKB-ARBA"/>
</dbReference>
<accession>A0A1C7MY27</accession>
<feature type="cross-link" description="Glycyl lysine isopeptide (Lys-Gly) (interchain with G-Cter in SUMO2)" evidence="12">
    <location>
        <position position="221"/>
    </location>
</feature>
<gene>
    <name evidence="16" type="primary">Aurkb</name>
    <name evidence="16" type="ORF">A0J61_10242</name>
</gene>
<evidence type="ECO:0000256" key="14">
    <source>
        <dbReference type="RuleBase" id="RU367134"/>
    </source>
</evidence>
<dbReference type="GO" id="GO:0005524">
    <property type="term" value="F:ATP binding"/>
    <property type="evidence" value="ECO:0007669"/>
    <property type="project" value="UniProtKB-UniRule"/>
</dbReference>
<dbReference type="AlphaFoldDB" id="A0A1C7MY27"/>
<dbReference type="FunFam" id="3.30.200.20:FF:000042">
    <property type="entry name" value="Aurora kinase A"/>
    <property type="match status" value="1"/>
</dbReference>
<evidence type="ECO:0000256" key="1">
    <source>
        <dbReference type="ARBA" id="ARBA00012513"/>
    </source>
</evidence>
<evidence type="ECO:0000256" key="11">
    <source>
        <dbReference type="PIRSR" id="PIRSR630616-2"/>
    </source>
</evidence>
<dbReference type="InterPro" id="IPR030616">
    <property type="entry name" value="Aur-like"/>
</dbReference>
<dbReference type="GO" id="GO:0045143">
    <property type="term" value="P:homologous chromosome segregation"/>
    <property type="evidence" value="ECO:0007669"/>
    <property type="project" value="UniProtKB-ARBA"/>
</dbReference>
<protein>
    <recommendedName>
        <fullName evidence="2 14">Aurora kinase</fullName>
        <ecNumber evidence="1 14">2.7.11.1</ecNumber>
    </recommendedName>
</protein>
<dbReference type="SUPFAM" id="SSF56112">
    <property type="entry name" value="Protein kinase-like (PK-like)"/>
    <property type="match status" value="1"/>
</dbReference>
<dbReference type="PROSITE" id="PS50011">
    <property type="entry name" value="PROTEIN_KINASE_DOM"/>
    <property type="match status" value="1"/>
</dbReference>
<dbReference type="Pfam" id="PF00069">
    <property type="entry name" value="Pkinase"/>
    <property type="match status" value="1"/>
</dbReference>
<proteinExistence type="inferred from homology"/>
<dbReference type="InParanoid" id="A0A1C7MY27"/>
<dbReference type="GO" id="GO:0044779">
    <property type="term" value="P:meiotic spindle checkpoint signaling"/>
    <property type="evidence" value="ECO:0007669"/>
    <property type="project" value="UniProtKB-ARBA"/>
</dbReference>
<feature type="binding site" evidence="11">
    <location>
        <begin position="223"/>
        <end position="224"/>
    </location>
    <ligand>
        <name>ATP</name>
        <dbReference type="ChEBI" id="CHEBI:30616"/>
    </ligand>
</feature>
<dbReference type="PANTHER" id="PTHR24350">
    <property type="entry name" value="SERINE/THREONINE-PROTEIN KINASE IAL-RELATED"/>
    <property type="match status" value="1"/>
</dbReference>
<name>A0A1C7MY27_9FUNG</name>
<dbReference type="Gene3D" id="3.30.200.20">
    <property type="entry name" value="Phosphorylase Kinase, domain 1"/>
    <property type="match status" value="1"/>
</dbReference>
<evidence type="ECO:0000256" key="9">
    <source>
        <dbReference type="ARBA" id="ARBA00048679"/>
    </source>
</evidence>
<organism evidence="16 17">
    <name type="scientific">Choanephora cucurbitarum</name>
    <dbReference type="NCBI Taxonomy" id="101091"/>
    <lineage>
        <taxon>Eukaryota</taxon>
        <taxon>Fungi</taxon>
        <taxon>Fungi incertae sedis</taxon>
        <taxon>Mucoromycota</taxon>
        <taxon>Mucoromycotina</taxon>
        <taxon>Mucoromycetes</taxon>
        <taxon>Mucorales</taxon>
        <taxon>Mucorineae</taxon>
        <taxon>Choanephoraceae</taxon>
        <taxon>Choanephoroideae</taxon>
        <taxon>Choanephora</taxon>
    </lineage>
</organism>
<dbReference type="GO" id="GO:0008608">
    <property type="term" value="P:attachment of spindle microtubules to kinetochore"/>
    <property type="evidence" value="ECO:0007669"/>
    <property type="project" value="UniProtKB-ARBA"/>
</dbReference>
<keyword evidence="3 14" id="KW-0723">Serine/threonine-protein kinase</keyword>
<dbReference type="PROSITE" id="PS00107">
    <property type="entry name" value="PROTEIN_KINASE_ATP"/>
    <property type="match status" value="1"/>
</dbReference>
<dbReference type="GO" id="GO:1902115">
    <property type="term" value="P:regulation of organelle assembly"/>
    <property type="evidence" value="ECO:0007669"/>
    <property type="project" value="UniProtKB-ARBA"/>
</dbReference>
<keyword evidence="5 11" id="KW-0547">Nucleotide-binding</keyword>
<dbReference type="InterPro" id="IPR000719">
    <property type="entry name" value="Prot_kinase_dom"/>
</dbReference>
<keyword evidence="6 14" id="KW-0418">Kinase</keyword>
<feature type="binding site" evidence="11">
    <location>
        <position position="235"/>
    </location>
    <ligand>
        <name>ATP</name>
        <dbReference type="ChEBI" id="CHEBI:30616"/>
    </ligand>
</feature>
<keyword evidence="17" id="KW-1185">Reference proteome</keyword>